<protein>
    <recommendedName>
        <fullName evidence="4">Orcokinin</fullName>
    </recommendedName>
</protein>
<keyword evidence="1" id="KW-0732">Signal</keyword>
<dbReference type="AlphaFoldDB" id="A0AAU9UE54"/>
<keyword evidence="3" id="KW-1185">Reference proteome</keyword>
<dbReference type="Proteomes" id="UP001153954">
    <property type="component" value="Unassembled WGS sequence"/>
</dbReference>
<name>A0AAU9UE54_EUPED</name>
<organism evidence="2 3">
    <name type="scientific">Euphydryas editha</name>
    <name type="common">Edith's checkerspot</name>
    <dbReference type="NCBI Taxonomy" id="104508"/>
    <lineage>
        <taxon>Eukaryota</taxon>
        <taxon>Metazoa</taxon>
        <taxon>Ecdysozoa</taxon>
        <taxon>Arthropoda</taxon>
        <taxon>Hexapoda</taxon>
        <taxon>Insecta</taxon>
        <taxon>Pterygota</taxon>
        <taxon>Neoptera</taxon>
        <taxon>Endopterygota</taxon>
        <taxon>Lepidoptera</taxon>
        <taxon>Glossata</taxon>
        <taxon>Ditrysia</taxon>
        <taxon>Papilionoidea</taxon>
        <taxon>Nymphalidae</taxon>
        <taxon>Nymphalinae</taxon>
        <taxon>Euphydryas</taxon>
    </lineage>
</organism>
<evidence type="ECO:0000313" key="3">
    <source>
        <dbReference type="Proteomes" id="UP001153954"/>
    </source>
</evidence>
<evidence type="ECO:0000313" key="2">
    <source>
        <dbReference type="EMBL" id="CAH2096318.1"/>
    </source>
</evidence>
<feature type="signal peptide" evidence="1">
    <location>
        <begin position="1"/>
        <end position="21"/>
    </location>
</feature>
<dbReference type="EMBL" id="CAKOGL010000016">
    <property type="protein sequence ID" value="CAH2096318.1"/>
    <property type="molecule type" value="Genomic_DNA"/>
</dbReference>
<comment type="caution">
    <text evidence="2">The sequence shown here is derived from an EMBL/GenBank/DDBJ whole genome shotgun (WGS) entry which is preliminary data.</text>
</comment>
<proteinExistence type="predicted"/>
<feature type="chain" id="PRO_5043840975" description="Orcokinin" evidence="1">
    <location>
        <begin position="22"/>
        <end position="346"/>
    </location>
</feature>
<reference evidence="2" key="1">
    <citation type="submission" date="2022-03" db="EMBL/GenBank/DDBJ databases">
        <authorList>
            <person name="Tunstrom K."/>
        </authorList>
    </citation>
    <scope>NUCLEOTIDE SEQUENCE</scope>
</reference>
<evidence type="ECO:0000256" key="1">
    <source>
        <dbReference type="SAM" id="SignalP"/>
    </source>
</evidence>
<accession>A0AAU9UE54</accession>
<sequence length="346" mass="38872">MMRAGGAVVLALATLLVCCSASLNQDQEGEHRTGDYDSNDFRKNEDIENILNFLMQYENQLGDGKGSIGRSSLLGKNINNHESNSFERITGGLGGSTLLGRNLYFGQKASNRIGGSSLLGRNVDYKMPYARFIDPLGGGNFVRNLDPIGGSNFVKKNLDQIGGPNFVKRTLDSIGGGNFVRNLDSIGGSNFVRQVDPLGGHKPRNLDPLGGGHLVREVRELRHSPYFMGRRFEYGSSYGGKRDPWSPIEYGYYGDGYPKRNFDEIDRSNLNNFLKKRNFDEIDQTSMPFPFKRFYHLYGPNNLDSPVSNFDKKRYRPDYPMDEIDLSQFPIGSKRSYDFSATHPLR</sequence>
<gene>
    <name evidence="2" type="ORF">EEDITHA_LOCUS11673</name>
</gene>
<evidence type="ECO:0008006" key="4">
    <source>
        <dbReference type="Google" id="ProtNLM"/>
    </source>
</evidence>